<evidence type="ECO:0000313" key="5">
    <source>
        <dbReference type="EMBL" id="MFC3967246.1"/>
    </source>
</evidence>
<evidence type="ECO:0000256" key="3">
    <source>
        <dbReference type="ARBA" id="ARBA00023163"/>
    </source>
</evidence>
<dbReference type="SMART" id="SM00342">
    <property type="entry name" value="HTH_ARAC"/>
    <property type="match status" value="1"/>
</dbReference>
<keyword evidence="1" id="KW-0805">Transcription regulation</keyword>
<keyword evidence="3" id="KW-0804">Transcription</keyword>
<dbReference type="Pfam" id="PF12833">
    <property type="entry name" value="HTH_18"/>
    <property type="match status" value="1"/>
</dbReference>
<comment type="caution">
    <text evidence="5">The sequence shown here is derived from an EMBL/GenBank/DDBJ whole genome shotgun (WGS) entry which is preliminary data.</text>
</comment>
<accession>A0ABV8E465</accession>
<evidence type="ECO:0000259" key="4">
    <source>
        <dbReference type="PROSITE" id="PS01124"/>
    </source>
</evidence>
<dbReference type="InterPro" id="IPR018062">
    <property type="entry name" value="HTH_AraC-typ_CS"/>
</dbReference>
<sequence length="314" mass="35274">MDEALKPLLNRGIDPASLLKSCGINAGLQEPVTISSYGKLWRRVADVLDDEFFSLGTQQMPRGSFELLCHCVITSRTLEEALARGLKFLSIVLYQPSARLQVAKGQAILQVVKEVPNGSAFTYRTFWLIILGVCCWLIGKRIPLLKVEFACEAPKDIADYSIFFGCKVEYSSDKTALYMDKAFLTLPNIRRSTDVPKFLQKAPANILIRYRHDQTFTELVRTTLEASSPTDWPKFDKLASIIGISPSILRRKLKSEGTNYSTIKGRMRLKLSREILETCEMTISDLAFHMGYSEPSAFHRAFKKACGTSPRSGK</sequence>
<evidence type="ECO:0000256" key="2">
    <source>
        <dbReference type="ARBA" id="ARBA00023125"/>
    </source>
</evidence>
<dbReference type="InterPro" id="IPR009057">
    <property type="entry name" value="Homeodomain-like_sf"/>
</dbReference>
<dbReference type="PROSITE" id="PS01124">
    <property type="entry name" value="HTH_ARAC_FAMILY_2"/>
    <property type="match status" value="1"/>
</dbReference>
<dbReference type="EMBL" id="JBHSBD010000014">
    <property type="protein sequence ID" value="MFC3967246.1"/>
    <property type="molecule type" value="Genomic_DNA"/>
</dbReference>
<protein>
    <submittedName>
        <fullName evidence="5">AraC family transcriptional regulator</fullName>
    </submittedName>
</protein>
<keyword evidence="6" id="KW-1185">Reference proteome</keyword>
<organism evidence="5 6">
    <name type="scientific">Rhizobium lemnae</name>
    <dbReference type="NCBI Taxonomy" id="1214924"/>
    <lineage>
        <taxon>Bacteria</taxon>
        <taxon>Pseudomonadati</taxon>
        <taxon>Pseudomonadota</taxon>
        <taxon>Alphaproteobacteria</taxon>
        <taxon>Hyphomicrobiales</taxon>
        <taxon>Rhizobiaceae</taxon>
        <taxon>Rhizobium/Agrobacterium group</taxon>
        <taxon>Rhizobium</taxon>
    </lineage>
</organism>
<feature type="domain" description="HTH araC/xylS-type" evidence="4">
    <location>
        <begin position="214"/>
        <end position="314"/>
    </location>
</feature>
<dbReference type="Gene3D" id="1.10.10.60">
    <property type="entry name" value="Homeodomain-like"/>
    <property type="match status" value="1"/>
</dbReference>
<dbReference type="Proteomes" id="UP001595697">
    <property type="component" value="Unassembled WGS sequence"/>
</dbReference>
<dbReference type="Pfam" id="PF12625">
    <property type="entry name" value="Arabinose_bd"/>
    <property type="match status" value="1"/>
</dbReference>
<evidence type="ECO:0000313" key="6">
    <source>
        <dbReference type="Proteomes" id="UP001595697"/>
    </source>
</evidence>
<evidence type="ECO:0000256" key="1">
    <source>
        <dbReference type="ARBA" id="ARBA00023015"/>
    </source>
</evidence>
<dbReference type="RefSeq" id="WP_247261804.1">
    <property type="nucleotide sequence ID" value="NZ_JALJQZ010000028.1"/>
</dbReference>
<dbReference type="PROSITE" id="PS00041">
    <property type="entry name" value="HTH_ARAC_FAMILY_1"/>
    <property type="match status" value="1"/>
</dbReference>
<proteinExistence type="predicted"/>
<gene>
    <name evidence="5" type="ORF">ACFOVS_03715</name>
</gene>
<dbReference type="SUPFAM" id="SSF46689">
    <property type="entry name" value="Homeodomain-like"/>
    <property type="match status" value="1"/>
</dbReference>
<dbReference type="InterPro" id="IPR032687">
    <property type="entry name" value="AraC-type_N"/>
</dbReference>
<reference evidence="6" key="1">
    <citation type="journal article" date="2019" name="Int. J. Syst. Evol. Microbiol.">
        <title>The Global Catalogue of Microorganisms (GCM) 10K type strain sequencing project: providing services to taxonomists for standard genome sequencing and annotation.</title>
        <authorList>
            <consortium name="The Broad Institute Genomics Platform"/>
            <consortium name="The Broad Institute Genome Sequencing Center for Infectious Disease"/>
            <person name="Wu L."/>
            <person name="Ma J."/>
        </authorList>
    </citation>
    <scope>NUCLEOTIDE SEQUENCE [LARGE SCALE GENOMIC DNA]</scope>
    <source>
        <strain evidence="6">TBRC 5781</strain>
    </source>
</reference>
<keyword evidence="2" id="KW-0238">DNA-binding</keyword>
<name>A0ABV8E465_9HYPH</name>
<dbReference type="InterPro" id="IPR018060">
    <property type="entry name" value="HTH_AraC"/>
</dbReference>
<dbReference type="PANTHER" id="PTHR47894:SF1">
    <property type="entry name" value="HTH-TYPE TRANSCRIPTIONAL REGULATOR VQSM"/>
    <property type="match status" value="1"/>
</dbReference>
<dbReference type="PANTHER" id="PTHR47894">
    <property type="entry name" value="HTH-TYPE TRANSCRIPTIONAL REGULATOR GADX"/>
    <property type="match status" value="1"/>
</dbReference>